<organism evidence="2 3">
    <name type="scientific">Naegleria lovaniensis</name>
    <name type="common">Amoeba</name>
    <dbReference type="NCBI Taxonomy" id="51637"/>
    <lineage>
        <taxon>Eukaryota</taxon>
        <taxon>Discoba</taxon>
        <taxon>Heterolobosea</taxon>
        <taxon>Tetramitia</taxon>
        <taxon>Eutetramitia</taxon>
        <taxon>Vahlkampfiidae</taxon>
        <taxon>Naegleria</taxon>
    </lineage>
</organism>
<evidence type="ECO:0000256" key="1">
    <source>
        <dbReference type="SAM" id="MobiDB-lite"/>
    </source>
</evidence>
<sequence length="188" mass="20750">MGSSCSSGMMLSRSSEEGSPGQTQTLQQHPAEPSTAAGLSPEEIRKLEKRAAAEVKKVLSFKVPVQRVSFNGFKAGLTLIPNTKPPEEIQLEMLASYLPQHLLFNMKQVYLGGSSSSSLFQSPSQLNLRSSLQSEGSSNYNPLEERRTAMVPISHHHHHYHMSTFETLVNNHLAHHDSPLHLQSLPLT</sequence>
<accession>A0AA88GN47</accession>
<evidence type="ECO:0000313" key="2">
    <source>
        <dbReference type="EMBL" id="KAG2385745.1"/>
    </source>
</evidence>
<name>A0AA88GN47_NAELO</name>
<proteinExistence type="predicted"/>
<dbReference type="GeneID" id="68095349"/>
<dbReference type="AlphaFoldDB" id="A0AA88GN47"/>
<dbReference type="Proteomes" id="UP000816034">
    <property type="component" value="Unassembled WGS sequence"/>
</dbReference>
<dbReference type="EMBL" id="PYSW02000017">
    <property type="protein sequence ID" value="KAG2385745.1"/>
    <property type="molecule type" value="Genomic_DNA"/>
</dbReference>
<gene>
    <name evidence="2" type="ORF">C9374_002894</name>
</gene>
<feature type="compositionally biased region" description="Low complexity" evidence="1">
    <location>
        <begin position="1"/>
        <end position="19"/>
    </location>
</feature>
<evidence type="ECO:0000313" key="3">
    <source>
        <dbReference type="Proteomes" id="UP000816034"/>
    </source>
</evidence>
<reference evidence="2 3" key="1">
    <citation type="journal article" date="2018" name="BMC Genomics">
        <title>The genome of Naegleria lovaniensis, the basis for a comparative approach to unravel pathogenicity factors of the human pathogenic amoeba N. fowleri.</title>
        <authorList>
            <person name="Liechti N."/>
            <person name="Schurch N."/>
            <person name="Bruggmann R."/>
            <person name="Wittwer M."/>
        </authorList>
    </citation>
    <scope>NUCLEOTIDE SEQUENCE [LARGE SCALE GENOMIC DNA]</scope>
    <source>
        <strain evidence="2 3">ATCC 30569</strain>
    </source>
</reference>
<keyword evidence="3" id="KW-1185">Reference proteome</keyword>
<comment type="caution">
    <text evidence="2">The sequence shown here is derived from an EMBL/GenBank/DDBJ whole genome shotgun (WGS) entry which is preliminary data.</text>
</comment>
<feature type="region of interest" description="Disordered" evidence="1">
    <location>
        <begin position="1"/>
        <end position="41"/>
    </location>
</feature>
<dbReference type="RefSeq" id="XP_044549738.1">
    <property type="nucleotide sequence ID" value="XM_044692361.1"/>
</dbReference>
<protein>
    <submittedName>
        <fullName evidence="2">Uncharacterized protein</fullName>
    </submittedName>
</protein>